<dbReference type="EMBL" id="CP061800">
    <property type="protein sequence ID" value="QTA88007.1"/>
    <property type="molecule type" value="Genomic_DNA"/>
</dbReference>
<keyword evidence="2" id="KW-1185">Reference proteome</keyword>
<proteinExistence type="predicted"/>
<dbReference type="Proteomes" id="UP000663722">
    <property type="component" value="Chromosome"/>
</dbReference>
<protein>
    <submittedName>
        <fullName evidence="1">Uncharacterized protein</fullName>
    </submittedName>
</protein>
<dbReference type="AlphaFoldDB" id="A0A975BMJ0"/>
<reference evidence="1" key="1">
    <citation type="journal article" date="2021" name="Microb. Physiol.">
        <title>Proteogenomic Insights into the Physiology of Marine, Sulfate-Reducing, Filamentous Desulfonema limicola and Desulfonema magnum.</title>
        <authorList>
            <person name="Schnaars V."/>
            <person name="Wohlbrand L."/>
            <person name="Scheve S."/>
            <person name="Hinrichs C."/>
            <person name="Reinhardt R."/>
            <person name="Rabus R."/>
        </authorList>
    </citation>
    <scope>NUCLEOTIDE SEQUENCE</scope>
    <source>
        <strain evidence="1">4be13</strain>
    </source>
</reference>
<evidence type="ECO:0000313" key="1">
    <source>
        <dbReference type="EMBL" id="QTA88007.1"/>
    </source>
</evidence>
<accession>A0A975BMJ0</accession>
<dbReference type="KEGG" id="dmm:dnm_040470"/>
<name>A0A975BMJ0_9BACT</name>
<sequence>MRFSYPDALQLFHILILSYRVFQKEHRNFFPFLIRLLFNYFKFLSFPIQ</sequence>
<organism evidence="1 2">
    <name type="scientific">Desulfonema magnum</name>
    <dbReference type="NCBI Taxonomy" id="45655"/>
    <lineage>
        <taxon>Bacteria</taxon>
        <taxon>Pseudomonadati</taxon>
        <taxon>Thermodesulfobacteriota</taxon>
        <taxon>Desulfobacteria</taxon>
        <taxon>Desulfobacterales</taxon>
        <taxon>Desulfococcaceae</taxon>
        <taxon>Desulfonema</taxon>
    </lineage>
</organism>
<gene>
    <name evidence="1" type="ORF">dnm_040470</name>
</gene>
<evidence type="ECO:0000313" key="2">
    <source>
        <dbReference type="Proteomes" id="UP000663722"/>
    </source>
</evidence>